<accession>A0A1H6GZ78</accession>
<dbReference type="PANTHER" id="PTHR21666">
    <property type="entry name" value="PEPTIDASE-RELATED"/>
    <property type="match status" value="1"/>
</dbReference>
<dbReference type="InterPro" id="IPR050570">
    <property type="entry name" value="Cell_wall_metabolism_enzyme"/>
</dbReference>
<dbReference type="GO" id="GO:0006508">
    <property type="term" value="P:proteolysis"/>
    <property type="evidence" value="ECO:0007669"/>
    <property type="project" value="UniProtKB-KW"/>
</dbReference>
<keyword evidence="10" id="KW-1185">Reference proteome</keyword>
<organism evidence="9 10">
    <name type="scientific">Magnetospirillum fulvum</name>
    <name type="common">Rhodospirillum fulvum</name>
    <dbReference type="NCBI Taxonomy" id="1082"/>
    <lineage>
        <taxon>Bacteria</taxon>
        <taxon>Pseudomonadati</taxon>
        <taxon>Pseudomonadota</taxon>
        <taxon>Alphaproteobacteria</taxon>
        <taxon>Rhodospirillales</taxon>
        <taxon>Rhodospirillaceae</taxon>
        <taxon>Magnetospirillum</taxon>
    </lineage>
</organism>
<dbReference type="Pfam" id="PF01551">
    <property type="entry name" value="Peptidase_M23"/>
    <property type="match status" value="1"/>
</dbReference>
<evidence type="ECO:0000256" key="6">
    <source>
        <dbReference type="ARBA" id="ARBA00023049"/>
    </source>
</evidence>
<evidence type="ECO:0000313" key="9">
    <source>
        <dbReference type="EMBL" id="SEH27174.1"/>
    </source>
</evidence>
<name>A0A1H6GZ78_MAGFU</name>
<dbReference type="InterPro" id="IPR011055">
    <property type="entry name" value="Dup_hybrid_motif"/>
</dbReference>
<evidence type="ECO:0000259" key="8">
    <source>
        <dbReference type="Pfam" id="PF01551"/>
    </source>
</evidence>
<keyword evidence="6" id="KW-0482">Metalloprotease</keyword>
<keyword evidence="4 9" id="KW-0378">Hydrolase</keyword>
<gene>
    <name evidence="9" type="ORF">SAMN04244559_00465</name>
</gene>
<dbReference type="Proteomes" id="UP000182983">
    <property type="component" value="Unassembled WGS sequence"/>
</dbReference>
<comment type="cofactor">
    <cofactor evidence="1">
        <name>Zn(2+)</name>
        <dbReference type="ChEBI" id="CHEBI:29105"/>
    </cofactor>
</comment>
<keyword evidence="2" id="KW-0645">Protease</keyword>
<evidence type="ECO:0000313" key="10">
    <source>
        <dbReference type="Proteomes" id="UP000182983"/>
    </source>
</evidence>
<dbReference type="AlphaFoldDB" id="A0A1H6GZ78"/>
<reference evidence="10" key="1">
    <citation type="submission" date="2016-10" db="EMBL/GenBank/DDBJ databases">
        <authorList>
            <person name="Varghese N."/>
            <person name="Submissions S."/>
        </authorList>
    </citation>
    <scope>NUCLEOTIDE SEQUENCE [LARGE SCALE GENOMIC DNA]</scope>
    <source>
        <strain evidence="10">DSM 13234</strain>
    </source>
</reference>
<dbReference type="Gene3D" id="2.70.70.10">
    <property type="entry name" value="Glucose Permease (Domain IIA)"/>
    <property type="match status" value="1"/>
</dbReference>
<dbReference type="GO" id="GO:0004222">
    <property type="term" value="F:metalloendopeptidase activity"/>
    <property type="evidence" value="ECO:0007669"/>
    <property type="project" value="TreeGrafter"/>
</dbReference>
<proteinExistence type="predicted"/>
<keyword evidence="5" id="KW-0862">Zinc</keyword>
<dbReference type="InterPro" id="IPR016047">
    <property type="entry name" value="M23ase_b-sheet_dom"/>
</dbReference>
<sequence length="466" mass="51566">MAQDLPPLDPGLRLRELEAELDRSRAAHDEIRSKAANLAEETGRLRADMVKTARAAQESEDLLSELEFQLDDLREREESRSEALKRRSQQMVGVLTALQRLAWRPTEALIAQPQSPADTVRSAILLRAAVPQIEQSAHDLRGEIDSVTRLRAEIGEQKKRIAATATRLEQEHDRLKDMVERKSQVQRATEEERRSAELRMRDLAAQAEDLRDLLARLEQERERRIVEAAEKAAAEKAAREAELAAQKAAREAELAAQKAAREAELAARRAEQQAAAEAKEREKAQARVAREAEIAAQAEAREKQLMAQKATVEAEQASREAAASRLTRTGKPFSQMQGHLPFPARGKVVEAYGQTNEVGHQTKGISIQTRKGAQVIAPHDGQVVFAGPFRGYGLLLILEHSEGYHTLLAGLARVDSTVGQRLTAGEPVGVMGQDDAKPALYLELRHHGQPVNPLPWLMARNNKASG</sequence>
<feature type="domain" description="M23ase beta-sheet core" evidence="8">
    <location>
        <begin position="362"/>
        <end position="453"/>
    </location>
</feature>
<dbReference type="GO" id="GO:0046872">
    <property type="term" value="F:metal ion binding"/>
    <property type="evidence" value="ECO:0007669"/>
    <property type="project" value="UniProtKB-KW"/>
</dbReference>
<protein>
    <submittedName>
        <fullName evidence="9">Septal ring factor EnvC, activator of murein hydrolases AmiA and AmiB</fullName>
    </submittedName>
</protein>
<feature type="coiled-coil region" evidence="7">
    <location>
        <begin position="158"/>
        <end position="320"/>
    </location>
</feature>
<evidence type="ECO:0000256" key="3">
    <source>
        <dbReference type="ARBA" id="ARBA00022723"/>
    </source>
</evidence>
<keyword evidence="3" id="KW-0479">Metal-binding</keyword>
<evidence type="ECO:0000256" key="5">
    <source>
        <dbReference type="ARBA" id="ARBA00022833"/>
    </source>
</evidence>
<evidence type="ECO:0000256" key="1">
    <source>
        <dbReference type="ARBA" id="ARBA00001947"/>
    </source>
</evidence>
<evidence type="ECO:0000256" key="2">
    <source>
        <dbReference type="ARBA" id="ARBA00022670"/>
    </source>
</evidence>
<dbReference type="CDD" id="cd12797">
    <property type="entry name" value="M23_peptidase"/>
    <property type="match status" value="1"/>
</dbReference>
<keyword evidence="7" id="KW-0175">Coiled coil</keyword>
<dbReference type="EMBL" id="FNWO01000002">
    <property type="protein sequence ID" value="SEH27174.1"/>
    <property type="molecule type" value="Genomic_DNA"/>
</dbReference>
<dbReference type="PANTHER" id="PTHR21666:SF288">
    <property type="entry name" value="CELL DIVISION PROTEIN YTFB"/>
    <property type="match status" value="1"/>
</dbReference>
<feature type="coiled-coil region" evidence="7">
    <location>
        <begin position="14"/>
        <end position="76"/>
    </location>
</feature>
<evidence type="ECO:0000256" key="7">
    <source>
        <dbReference type="SAM" id="Coils"/>
    </source>
</evidence>
<evidence type="ECO:0000256" key="4">
    <source>
        <dbReference type="ARBA" id="ARBA00022801"/>
    </source>
</evidence>
<dbReference type="SUPFAM" id="SSF51261">
    <property type="entry name" value="Duplicated hybrid motif"/>
    <property type="match status" value="1"/>
</dbReference>